<keyword evidence="4" id="KW-1185">Reference proteome</keyword>
<dbReference type="Pfam" id="PF11741">
    <property type="entry name" value="AMIN"/>
    <property type="match status" value="1"/>
</dbReference>
<evidence type="ECO:0000259" key="2">
    <source>
        <dbReference type="Pfam" id="PF11741"/>
    </source>
</evidence>
<sequence>MQNFRSLCLVWMFLVFSGLNGTALAKSNPTLQDVRVSRPGSGAHMEIIADSPLTYTYYRMPDLLKVVIDLALVDPGEVSPVISSSGLISKITVEKKEVTTFSLTRIVINLESDADFSVHPDAGDRSRLMVSFRPRSSETVTGKTEDSHAEQMHDKILEDSAAAPVGVPETAALVSVPAPVPVPIPVSQPLAAAIPGSAVEKVAAAPAPEPLKTLPADKRILLPVVPQPNPSRTINGIRINNNSLEIAANSRLDDYKAFTLINPARLVIDVPMSKTPLAAKEIPLRRFGLSKARVGNYPDKVRMVFDADGSNFPSYRIDRNDKGLAIVFPAKK</sequence>
<feature type="signal peptide" evidence="1">
    <location>
        <begin position="1"/>
        <end position="25"/>
    </location>
</feature>
<dbReference type="STRING" id="316067.Geob_2378"/>
<protein>
    <submittedName>
        <fullName evidence="3">AMIN domain protein</fullName>
    </submittedName>
</protein>
<accession>B9LZH9</accession>
<dbReference type="Gene3D" id="2.60.40.3500">
    <property type="match status" value="2"/>
</dbReference>
<feature type="domain" description="AMIN" evidence="2">
    <location>
        <begin position="238"/>
        <end position="327"/>
    </location>
</feature>
<reference evidence="3 4" key="1">
    <citation type="submission" date="2009-01" db="EMBL/GenBank/DDBJ databases">
        <title>Complete sequence of Geobacter sp. FRC-32.</title>
        <authorList>
            <consortium name="US DOE Joint Genome Institute"/>
            <person name="Lucas S."/>
            <person name="Copeland A."/>
            <person name="Lapidus A."/>
            <person name="Glavina del Rio T."/>
            <person name="Dalin E."/>
            <person name="Tice H."/>
            <person name="Bruce D."/>
            <person name="Goodwin L."/>
            <person name="Pitluck S."/>
            <person name="Saunders E."/>
            <person name="Brettin T."/>
            <person name="Detter J.C."/>
            <person name="Han C."/>
            <person name="Larimer F."/>
            <person name="Land M."/>
            <person name="Hauser L."/>
            <person name="Kyrpides N."/>
            <person name="Ovchinnikova G."/>
            <person name="Kostka J."/>
            <person name="Richardson P."/>
        </authorList>
    </citation>
    <scope>NUCLEOTIDE SEQUENCE [LARGE SCALE GENOMIC DNA]</scope>
    <source>
        <strain evidence="4">DSM 22248 / JCM 15807 / FRC-32</strain>
    </source>
</reference>
<evidence type="ECO:0000313" key="4">
    <source>
        <dbReference type="Proteomes" id="UP000007721"/>
    </source>
</evidence>
<dbReference type="eggNOG" id="COG4796">
    <property type="taxonomic scope" value="Bacteria"/>
</dbReference>
<organism evidence="3 4">
    <name type="scientific">Geotalea daltonii (strain DSM 22248 / JCM 15807 / FRC-32)</name>
    <name type="common">Geobacter daltonii</name>
    <dbReference type="NCBI Taxonomy" id="316067"/>
    <lineage>
        <taxon>Bacteria</taxon>
        <taxon>Pseudomonadati</taxon>
        <taxon>Thermodesulfobacteriota</taxon>
        <taxon>Desulfuromonadia</taxon>
        <taxon>Geobacterales</taxon>
        <taxon>Geobacteraceae</taxon>
        <taxon>Geotalea</taxon>
    </lineage>
</organism>
<dbReference type="OrthoDB" id="9775455at2"/>
<dbReference type="HOGENOM" id="CLU_768954_0_0_7"/>
<gene>
    <name evidence="3" type="ordered locus">Geob_2378</name>
</gene>
<evidence type="ECO:0000313" key="3">
    <source>
        <dbReference type="EMBL" id="ACM20732.1"/>
    </source>
</evidence>
<feature type="chain" id="PRO_5002888535" evidence="1">
    <location>
        <begin position="26"/>
        <end position="332"/>
    </location>
</feature>
<evidence type="ECO:0000256" key="1">
    <source>
        <dbReference type="SAM" id="SignalP"/>
    </source>
</evidence>
<dbReference type="Proteomes" id="UP000007721">
    <property type="component" value="Chromosome"/>
</dbReference>
<dbReference type="KEGG" id="geo:Geob_2378"/>
<name>B9LZH9_GEODF</name>
<dbReference type="EMBL" id="CP001390">
    <property type="protein sequence ID" value="ACM20732.1"/>
    <property type="molecule type" value="Genomic_DNA"/>
</dbReference>
<keyword evidence="1" id="KW-0732">Signal</keyword>
<dbReference type="InterPro" id="IPR021731">
    <property type="entry name" value="AMIN_dom"/>
</dbReference>
<dbReference type="AlphaFoldDB" id="B9LZH9"/>
<dbReference type="RefSeq" id="WP_012647461.1">
    <property type="nucleotide sequence ID" value="NC_011979.1"/>
</dbReference>
<proteinExistence type="predicted"/>